<keyword evidence="1 7" id="KW-0479">Metal-binding</keyword>
<evidence type="ECO:0000256" key="6">
    <source>
        <dbReference type="PIRSR" id="PIRSR006809-1"/>
    </source>
</evidence>
<dbReference type="HAMAP" id="MF_00900">
    <property type="entry name" value="GTPase_HflX"/>
    <property type="match status" value="1"/>
</dbReference>
<dbReference type="PANTHER" id="PTHR10229:SF8">
    <property type="entry name" value="GTPASE HFLX"/>
    <property type="match status" value="1"/>
</dbReference>
<reference evidence="9 10" key="1">
    <citation type="journal article" date="2011" name="J. Bacteriol.">
        <title>Complete genome sequence of the thermoacidophilic crenarchaeon Thermoproteus uzoniensis 768-20.</title>
        <authorList>
            <person name="Mardanov A.V."/>
            <person name="Gumerov V.M."/>
            <person name="Beletsky A.V."/>
            <person name="Prokofeva M.I."/>
            <person name="Bonch-Osmolovskaya E.A."/>
            <person name="Ravin N.V."/>
            <person name="Skryabin K.G."/>
        </authorList>
    </citation>
    <scope>NUCLEOTIDE SEQUENCE [LARGE SCALE GENOMIC DNA]</scope>
    <source>
        <strain evidence="9 10">768-20</strain>
    </source>
</reference>
<sequence length="400" mass="45633">MRNRALLAYVGPKDRRLGRRLAEFEALAEVAGYEVAGVVTQFGERDSRFYLGRGKLDEVAGMDFDVFVAYHELTPLQTYNLRRRLGVEVMDRVLLILKIFERRAGSIESKLQIELAALRYRLPLVKEYLRRAKMGEQIGYMGAGEYAVDAYYRHMVSRISYIKRRLDKMREDRARLMRRRRDFGVPEVVLTGYTSVGKTTLFNRLTAEHKYVDGRPFATLDTYSRRISLWGKEIVLTDTIGFIEDLPPVLIESFYSTLQEVADADLVLLLADASDDEEEFARELQTSIDVLSTIGVHKERVLPVLSKVDAVGLPELVRKAAILRKHFAFFAPVSALTGFGVDTLKLLLFWKTPGYAIYEARPPVGGLVLDGKSYLPVKISEVKRFESSSLNLYTELRRVL</sequence>
<evidence type="ECO:0000256" key="7">
    <source>
        <dbReference type="PIRSR" id="PIRSR006809-2"/>
    </source>
</evidence>
<dbReference type="InterPro" id="IPR030394">
    <property type="entry name" value="G_HFLX_dom"/>
</dbReference>
<evidence type="ECO:0000256" key="1">
    <source>
        <dbReference type="ARBA" id="ARBA00022723"/>
    </source>
</evidence>
<dbReference type="GO" id="GO:0003924">
    <property type="term" value="F:GTPase activity"/>
    <property type="evidence" value="ECO:0007669"/>
    <property type="project" value="UniProtKB-UniRule"/>
</dbReference>
<dbReference type="Pfam" id="PF13167">
    <property type="entry name" value="GTP-bdg_N"/>
    <property type="match status" value="1"/>
</dbReference>
<keyword evidence="5" id="KW-0963">Cytoplasm</keyword>
<proteinExistence type="inferred from homology"/>
<dbReference type="GO" id="GO:0043022">
    <property type="term" value="F:ribosome binding"/>
    <property type="evidence" value="ECO:0007669"/>
    <property type="project" value="TreeGrafter"/>
</dbReference>
<dbReference type="Gene3D" id="3.40.50.300">
    <property type="entry name" value="P-loop containing nucleotide triphosphate hydrolases"/>
    <property type="match status" value="1"/>
</dbReference>
<dbReference type="InterPro" id="IPR006073">
    <property type="entry name" value="GTP-bd"/>
</dbReference>
<dbReference type="GeneID" id="10361084"/>
<dbReference type="InterPro" id="IPR042108">
    <property type="entry name" value="GTPase_HflX_N_sf"/>
</dbReference>
<feature type="binding site" evidence="7">
    <location>
        <position position="199"/>
    </location>
    <ligand>
        <name>Mg(2+)</name>
        <dbReference type="ChEBI" id="CHEBI:18420"/>
    </ligand>
</feature>
<feature type="binding site" evidence="6">
    <location>
        <begin position="238"/>
        <end position="241"/>
    </location>
    <ligand>
        <name>GTP</name>
        <dbReference type="ChEBI" id="CHEBI:37565"/>
    </ligand>
</feature>
<dbReference type="Proteomes" id="UP000008138">
    <property type="component" value="Chromosome"/>
</dbReference>
<dbReference type="PANTHER" id="PTHR10229">
    <property type="entry name" value="GTP-BINDING PROTEIN HFLX"/>
    <property type="match status" value="1"/>
</dbReference>
<feature type="binding site" evidence="6">
    <location>
        <begin position="217"/>
        <end position="221"/>
    </location>
    <ligand>
        <name>GTP</name>
        <dbReference type="ChEBI" id="CHEBI:37565"/>
    </ligand>
</feature>
<evidence type="ECO:0000313" key="9">
    <source>
        <dbReference type="EMBL" id="AEA13031.1"/>
    </source>
</evidence>
<dbReference type="eggNOG" id="arCOG00353">
    <property type="taxonomic scope" value="Archaea"/>
</dbReference>
<feature type="binding site" evidence="6">
    <location>
        <begin position="192"/>
        <end position="199"/>
    </location>
    <ligand>
        <name>GTP</name>
        <dbReference type="ChEBI" id="CHEBI:37565"/>
    </ligand>
</feature>
<dbReference type="Gene3D" id="3.40.50.11060">
    <property type="entry name" value="GTPase HflX, N-terminal domain"/>
    <property type="match status" value="1"/>
</dbReference>
<evidence type="ECO:0000256" key="5">
    <source>
        <dbReference type="HAMAP-Rule" id="MF_00900"/>
    </source>
</evidence>
<comment type="subunit">
    <text evidence="5">Monomer. Associates with the 50S ribosomal subunit.</text>
</comment>
<feature type="domain" description="Hflx-type G" evidence="8">
    <location>
        <begin position="186"/>
        <end position="353"/>
    </location>
</feature>
<comment type="subcellular location">
    <subcellularLocation>
        <location evidence="5">Cytoplasm</location>
    </subcellularLocation>
    <text evidence="5">May associate with membranes.</text>
</comment>
<dbReference type="HOGENOM" id="CLU_019597_2_0_2"/>
<keyword evidence="4 5" id="KW-0342">GTP-binding</keyword>
<feature type="binding site" evidence="7">
    <location>
        <position position="219"/>
    </location>
    <ligand>
        <name>Mg(2+)</name>
        <dbReference type="ChEBI" id="CHEBI:18420"/>
    </ligand>
</feature>
<dbReference type="SUPFAM" id="SSF52540">
    <property type="entry name" value="P-loop containing nucleoside triphosphate hydrolases"/>
    <property type="match status" value="1"/>
</dbReference>
<keyword evidence="10" id="KW-1185">Reference proteome</keyword>
<dbReference type="InterPro" id="IPR016496">
    <property type="entry name" value="GTPase_HflX"/>
</dbReference>
<comment type="similarity">
    <text evidence="5">Belongs to the TRAFAC class OBG-HflX-like GTPase superfamily. HflX GTPase family.</text>
</comment>
<dbReference type="STRING" id="999630.TUZN_1563"/>
<reference key="2">
    <citation type="submission" date="2011-03" db="EMBL/GenBank/DDBJ databases">
        <title>Complete genome sequence of the thermoacidophilic crenarchaeon Thermoproteus uzoniensis 768-20.</title>
        <authorList>
            <person name="Mardanov A.V."/>
            <person name="Gumerov V.M."/>
            <person name="Beletsky A.V."/>
            <person name="Prokofeva M.I."/>
            <person name="Bonch-Osmolovskaya E.A."/>
            <person name="Ravin N.V."/>
            <person name="Skryabin K.G."/>
        </authorList>
    </citation>
    <scope>NUCLEOTIDE SEQUENCE</scope>
    <source>
        <strain>768-20</strain>
    </source>
</reference>
<gene>
    <name evidence="5" type="primary">hflX</name>
    <name evidence="9" type="ordered locus">TUZN_1563</name>
</gene>
<organism evidence="9 10">
    <name type="scientific">Thermoproteus uzoniensis (strain 768-20)</name>
    <dbReference type="NCBI Taxonomy" id="999630"/>
    <lineage>
        <taxon>Archaea</taxon>
        <taxon>Thermoproteota</taxon>
        <taxon>Thermoprotei</taxon>
        <taxon>Thermoproteales</taxon>
        <taxon>Thermoproteaceae</taxon>
        <taxon>Thermoproteus</taxon>
    </lineage>
</organism>
<dbReference type="InterPro" id="IPR027417">
    <property type="entry name" value="P-loop_NTPase"/>
</dbReference>
<dbReference type="GO" id="GO:0005525">
    <property type="term" value="F:GTP binding"/>
    <property type="evidence" value="ECO:0007669"/>
    <property type="project" value="UniProtKB-UniRule"/>
</dbReference>
<accession>F2L2I3</accession>
<dbReference type="Gene3D" id="6.10.250.2860">
    <property type="match status" value="1"/>
</dbReference>
<dbReference type="PIRSF" id="PIRSF006809">
    <property type="entry name" value="GTP-binding_hflX_prd"/>
    <property type="match status" value="1"/>
</dbReference>
<dbReference type="RefSeq" id="WP_013680366.1">
    <property type="nucleotide sequence ID" value="NC_015315.1"/>
</dbReference>
<keyword evidence="3 7" id="KW-0460">Magnesium</keyword>
<dbReference type="OrthoDB" id="10150at2157"/>
<feature type="binding site" evidence="6">
    <location>
        <begin position="334"/>
        <end position="336"/>
    </location>
    <ligand>
        <name>GTP</name>
        <dbReference type="ChEBI" id="CHEBI:37565"/>
    </ligand>
</feature>
<keyword evidence="2 5" id="KW-0547">Nucleotide-binding</keyword>
<dbReference type="Pfam" id="PF16360">
    <property type="entry name" value="GTP-bdg_M"/>
    <property type="match status" value="1"/>
</dbReference>
<comment type="cofactor">
    <cofactor evidence="7">
        <name>Mg(2+)</name>
        <dbReference type="ChEBI" id="CHEBI:18420"/>
    </cofactor>
</comment>
<dbReference type="Pfam" id="PF01926">
    <property type="entry name" value="MMR_HSR1"/>
    <property type="match status" value="1"/>
</dbReference>
<dbReference type="NCBIfam" id="TIGR03156">
    <property type="entry name" value="GTP_HflX"/>
    <property type="match status" value="1"/>
</dbReference>
<dbReference type="GO" id="GO:0046872">
    <property type="term" value="F:metal ion binding"/>
    <property type="evidence" value="ECO:0007669"/>
    <property type="project" value="UniProtKB-KW"/>
</dbReference>
<dbReference type="PROSITE" id="PS51705">
    <property type="entry name" value="G_HFLX"/>
    <property type="match status" value="1"/>
</dbReference>
<name>F2L2I3_THEU7</name>
<evidence type="ECO:0000256" key="4">
    <source>
        <dbReference type="ARBA" id="ARBA00023134"/>
    </source>
</evidence>
<evidence type="ECO:0000313" key="10">
    <source>
        <dbReference type="Proteomes" id="UP000008138"/>
    </source>
</evidence>
<evidence type="ECO:0000256" key="2">
    <source>
        <dbReference type="ARBA" id="ARBA00022741"/>
    </source>
</evidence>
<evidence type="ECO:0000256" key="3">
    <source>
        <dbReference type="ARBA" id="ARBA00022842"/>
    </source>
</evidence>
<dbReference type="InterPro" id="IPR025121">
    <property type="entry name" value="GTPase_HflX_N"/>
</dbReference>
<dbReference type="InterPro" id="IPR032305">
    <property type="entry name" value="GTP-bd_M"/>
</dbReference>
<comment type="function">
    <text evidence="5">GTPase that associates with the 50S ribosomal subunit and may have a role during protein synthesis or ribosome biogenesis.</text>
</comment>
<dbReference type="KEGG" id="tuz:TUZN_1563"/>
<dbReference type="GO" id="GO:0005737">
    <property type="term" value="C:cytoplasm"/>
    <property type="evidence" value="ECO:0007669"/>
    <property type="project" value="UniProtKB-SubCell"/>
</dbReference>
<dbReference type="CDD" id="cd01878">
    <property type="entry name" value="HflX"/>
    <property type="match status" value="1"/>
</dbReference>
<dbReference type="EMBL" id="CP002590">
    <property type="protein sequence ID" value="AEA13031.1"/>
    <property type="molecule type" value="Genomic_DNA"/>
</dbReference>
<dbReference type="AlphaFoldDB" id="F2L2I3"/>
<evidence type="ECO:0000259" key="8">
    <source>
        <dbReference type="PROSITE" id="PS51705"/>
    </source>
</evidence>
<protein>
    <recommendedName>
        <fullName evidence="5">GTPase HflX</fullName>
    </recommendedName>
    <alternativeName>
        <fullName evidence="5">GTP-binding protein HflX</fullName>
    </alternativeName>
</protein>